<reference evidence="1" key="1">
    <citation type="submission" date="2024-06" db="EMBL/GenBank/DDBJ databases">
        <authorList>
            <person name="Gannavaram S."/>
            <person name="Nemani S."/>
            <person name="Datta M."/>
            <person name="Picchiottino A."/>
            <person name="Mereddy A."/>
            <person name="Gannavaram N."/>
            <person name="Honeycutt C."/>
            <person name="Tran D."/>
            <person name="Choi K."/>
            <person name="Srinivasan K."/>
            <person name="Johnson A."/>
        </authorList>
    </citation>
    <scope>NUCLEOTIDE SEQUENCE</scope>
</reference>
<evidence type="ECO:0000313" key="1">
    <source>
        <dbReference type="EMBL" id="XCN28202.1"/>
    </source>
</evidence>
<accession>A0AAU8KXK3</accession>
<sequence length="243" mass="27249">MDISQELNHYSRIISGLESVHEHICYNAGIDVDGTYALEVLKLHAGDMGEVEGTEGFLDSVKKGAKDLAKWIKEIIAAIGRFIVGKGKPPVWKVEWNDIHSEEAFKVLAPLYTRPLNIIIEHIKDDNFEEIRDAVKFLDLDKINDDAVKALDYLNSPKFDSHEMFNKMMAIEKALDKELGKITKGLHDLDTTAHGAGKQARALTVASDAIIKALGLIKNAWRQHTTVMKDVIDITSDRFKREA</sequence>
<dbReference type="EMBL" id="PP885733">
    <property type="protein sequence ID" value="XCN28202.1"/>
    <property type="molecule type" value="Genomic_DNA"/>
</dbReference>
<protein>
    <submittedName>
        <fullName evidence="1">Uncharacterized protein</fullName>
    </submittedName>
</protein>
<proteinExistence type="predicted"/>
<organism evidence="1">
    <name type="scientific">Pantoea phage Survivor</name>
    <dbReference type="NCBI Taxonomy" id="3232176"/>
    <lineage>
        <taxon>Viruses</taxon>
        <taxon>Duplodnaviria</taxon>
        <taxon>Heunggongvirae</taxon>
        <taxon>Uroviricota</taxon>
        <taxon>Caudoviricetes</taxon>
    </lineage>
</organism>
<name>A0AAU8KXK3_9CAUD</name>